<accession>A0A7W2ATA1</accession>
<dbReference type="InterPro" id="IPR023365">
    <property type="entry name" value="Sortase_dom-sf"/>
</dbReference>
<dbReference type="InterPro" id="IPR053525">
    <property type="entry name" value="Sortase_D"/>
</dbReference>
<keyword evidence="1" id="KW-0378">Hydrolase</keyword>
<dbReference type="GO" id="GO:0016787">
    <property type="term" value="F:hydrolase activity"/>
    <property type="evidence" value="ECO:0007669"/>
    <property type="project" value="UniProtKB-KW"/>
</dbReference>
<evidence type="ECO:0000256" key="2">
    <source>
        <dbReference type="PIRSR" id="PIRSR605754-1"/>
    </source>
</evidence>
<dbReference type="InterPro" id="IPR005754">
    <property type="entry name" value="Sortase"/>
</dbReference>
<gene>
    <name evidence="4" type="ORF">H2C83_14685</name>
</gene>
<evidence type="ECO:0000256" key="3">
    <source>
        <dbReference type="SAM" id="Phobius"/>
    </source>
</evidence>
<dbReference type="EMBL" id="JACEOL010000055">
    <property type="protein sequence ID" value="MBA4603530.1"/>
    <property type="molecule type" value="Genomic_DNA"/>
</dbReference>
<dbReference type="Pfam" id="PF04203">
    <property type="entry name" value="Sortase"/>
    <property type="match status" value="1"/>
</dbReference>
<dbReference type="NCBIfam" id="TIGR01076">
    <property type="entry name" value="sortase_fam"/>
    <property type="match status" value="1"/>
</dbReference>
<dbReference type="CDD" id="cd05828">
    <property type="entry name" value="Sortase_D_1"/>
    <property type="match status" value="1"/>
</dbReference>
<keyword evidence="3" id="KW-0812">Transmembrane</keyword>
<evidence type="ECO:0000313" key="4">
    <source>
        <dbReference type="EMBL" id="MBA4603530.1"/>
    </source>
</evidence>
<sequence>MQKIAWLLILAGTIFIGYNLYHWWGESSIAEHNPRLAQSIDTNWNDQTAKPQMSQGIKLELPAAGQGENIGKLIIPKLGLIIPVVKGTDQESLKKGVGLYQGHGTVNPGETGHVVLSGHRDTVFRDLGKLQSGDRLYIKYGDKIFTYQIRKHWITGAEDRTVIVPDPAPVLTVTTCYPFDYVGDAPDRYIIRAELIDIKNASATTAETHSS</sequence>
<dbReference type="Gene3D" id="2.40.260.10">
    <property type="entry name" value="Sortase"/>
    <property type="match status" value="1"/>
</dbReference>
<name>A0A7W2ATA1_9BACL</name>
<keyword evidence="3" id="KW-1133">Transmembrane helix</keyword>
<dbReference type="InterPro" id="IPR041999">
    <property type="entry name" value="Sortase_D_1"/>
</dbReference>
<proteinExistence type="predicted"/>
<evidence type="ECO:0000313" key="5">
    <source>
        <dbReference type="Proteomes" id="UP000538292"/>
    </source>
</evidence>
<dbReference type="NCBIfam" id="NF033746">
    <property type="entry name" value="class_D_sortase"/>
    <property type="match status" value="1"/>
</dbReference>
<dbReference type="RefSeq" id="WP_181742002.1">
    <property type="nucleotide sequence ID" value="NZ_JACEOL010000055.1"/>
</dbReference>
<keyword evidence="3" id="KW-0472">Membrane</keyword>
<feature type="active site" description="Proton donor/acceptor" evidence="2">
    <location>
        <position position="119"/>
    </location>
</feature>
<dbReference type="SUPFAM" id="SSF63817">
    <property type="entry name" value="Sortase"/>
    <property type="match status" value="1"/>
</dbReference>
<keyword evidence="5" id="KW-1185">Reference proteome</keyword>
<dbReference type="Proteomes" id="UP000538292">
    <property type="component" value="Unassembled WGS sequence"/>
</dbReference>
<reference evidence="4 5" key="1">
    <citation type="submission" date="2020-07" db="EMBL/GenBank/DDBJ databases">
        <title>Thermoactinomyces phylogeny.</title>
        <authorList>
            <person name="Dunlap C."/>
        </authorList>
    </citation>
    <scope>NUCLEOTIDE SEQUENCE [LARGE SCALE GENOMIC DNA]</scope>
    <source>
        <strain evidence="4 5">AMNI-1</strain>
    </source>
</reference>
<feature type="active site" description="Acyl-thioester intermediate" evidence="2">
    <location>
        <position position="176"/>
    </location>
</feature>
<dbReference type="AlphaFoldDB" id="A0A7W2ATA1"/>
<evidence type="ECO:0000256" key="1">
    <source>
        <dbReference type="ARBA" id="ARBA00022801"/>
    </source>
</evidence>
<organism evidence="4 5">
    <name type="scientific">Thermoactinomyces mirandus</name>
    <dbReference type="NCBI Taxonomy" id="2756294"/>
    <lineage>
        <taxon>Bacteria</taxon>
        <taxon>Bacillati</taxon>
        <taxon>Bacillota</taxon>
        <taxon>Bacilli</taxon>
        <taxon>Bacillales</taxon>
        <taxon>Thermoactinomycetaceae</taxon>
        <taxon>Thermoactinomyces</taxon>
    </lineage>
</organism>
<protein>
    <submittedName>
        <fullName evidence="4">Class D sortase</fullName>
    </submittedName>
</protein>
<comment type="caution">
    <text evidence="4">The sequence shown here is derived from an EMBL/GenBank/DDBJ whole genome shotgun (WGS) entry which is preliminary data.</text>
</comment>
<feature type="transmembrane region" description="Helical" evidence="3">
    <location>
        <begin position="5"/>
        <end position="24"/>
    </location>
</feature>